<dbReference type="Proteomes" id="UP000807353">
    <property type="component" value="Unassembled WGS sequence"/>
</dbReference>
<dbReference type="EMBL" id="MU150661">
    <property type="protein sequence ID" value="KAF9455470.1"/>
    <property type="molecule type" value="Genomic_DNA"/>
</dbReference>
<evidence type="ECO:0000313" key="1">
    <source>
        <dbReference type="EMBL" id="KAF9455470.1"/>
    </source>
</evidence>
<dbReference type="AlphaFoldDB" id="A0A9P6CAX0"/>
<dbReference type="OrthoDB" id="3229882at2759"/>
<proteinExistence type="predicted"/>
<keyword evidence="2" id="KW-1185">Reference proteome</keyword>
<reference evidence="1" key="1">
    <citation type="submission" date="2020-11" db="EMBL/GenBank/DDBJ databases">
        <authorList>
            <consortium name="DOE Joint Genome Institute"/>
            <person name="Ahrendt S."/>
            <person name="Riley R."/>
            <person name="Andreopoulos W."/>
            <person name="Labutti K."/>
            <person name="Pangilinan J."/>
            <person name="Ruiz-Duenas F.J."/>
            <person name="Barrasa J.M."/>
            <person name="Sanchez-Garcia M."/>
            <person name="Camarero S."/>
            <person name="Miyauchi S."/>
            <person name="Serrano A."/>
            <person name="Linde D."/>
            <person name="Babiker R."/>
            <person name="Drula E."/>
            <person name="Ayuso-Fernandez I."/>
            <person name="Pacheco R."/>
            <person name="Padilla G."/>
            <person name="Ferreira P."/>
            <person name="Barriuso J."/>
            <person name="Kellner H."/>
            <person name="Castanera R."/>
            <person name="Alfaro M."/>
            <person name="Ramirez L."/>
            <person name="Pisabarro A.G."/>
            <person name="Kuo A."/>
            <person name="Tritt A."/>
            <person name="Lipzen A."/>
            <person name="He G."/>
            <person name="Yan M."/>
            <person name="Ng V."/>
            <person name="Cullen D."/>
            <person name="Martin F."/>
            <person name="Rosso M.-N."/>
            <person name="Henrissat B."/>
            <person name="Hibbett D."/>
            <person name="Martinez A.T."/>
            <person name="Grigoriev I.V."/>
        </authorList>
    </citation>
    <scope>NUCLEOTIDE SEQUENCE</scope>
    <source>
        <strain evidence="1">CBS 247.69</strain>
    </source>
</reference>
<accession>A0A9P6CAX0</accession>
<protein>
    <submittedName>
        <fullName evidence="1">Uncharacterized protein</fullName>
    </submittedName>
</protein>
<gene>
    <name evidence="1" type="ORF">BDZ94DRAFT_1366744</name>
</gene>
<feature type="non-terminal residue" evidence="1">
    <location>
        <position position="210"/>
    </location>
</feature>
<organism evidence="1 2">
    <name type="scientific">Collybia nuda</name>
    <dbReference type="NCBI Taxonomy" id="64659"/>
    <lineage>
        <taxon>Eukaryota</taxon>
        <taxon>Fungi</taxon>
        <taxon>Dikarya</taxon>
        <taxon>Basidiomycota</taxon>
        <taxon>Agaricomycotina</taxon>
        <taxon>Agaricomycetes</taxon>
        <taxon>Agaricomycetidae</taxon>
        <taxon>Agaricales</taxon>
        <taxon>Tricholomatineae</taxon>
        <taxon>Clitocybaceae</taxon>
        <taxon>Collybia</taxon>
    </lineage>
</organism>
<name>A0A9P6CAX0_9AGAR</name>
<comment type="caution">
    <text evidence="1">The sequence shown here is derived from an EMBL/GenBank/DDBJ whole genome shotgun (WGS) entry which is preliminary data.</text>
</comment>
<evidence type="ECO:0000313" key="2">
    <source>
        <dbReference type="Proteomes" id="UP000807353"/>
    </source>
</evidence>
<sequence>MLIWIICALSPQEIRDRLKNQDSEFQKALVDYLEKAHIGELLTGSLKDIQQKPIICSNIEDNYEDPTQTMPIPPPKSCKVYCNKCEECMTLEFWKNQYCKIVDDIIIRSNVHTWCLNRDGVCTARFPREIVPNTTVNTEDGHIDMKKRESMINTVTPALTYLMRCNTDVTSLLSGTSIKAVVAYVSDYVSKQSLKTYHIFATIADILDKK</sequence>